<keyword evidence="1" id="KW-0472">Membrane</keyword>
<proteinExistence type="predicted"/>
<name>A0A0M3HQB3_ASCLU</name>
<evidence type="ECO:0000313" key="2">
    <source>
        <dbReference type="Proteomes" id="UP000036681"/>
    </source>
</evidence>
<dbReference type="WBParaSite" id="ALUE_0000425501-mRNA-1">
    <property type="protein sequence ID" value="ALUE_0000425501-mRNA-1"/>
    <property type="gene ID" value="ALUE_0000425501"/>
</dbReference>
<evidence type="ECO:0000256" key="1">
    <source>
        <dbReference type="SAM" id="Phobius"/>
    </source>
</evidence>
<keyword evidence="1" id="KW-1133">Transmembrane helix</keyword>
<accession>A0A0M3HQB3</accession>
<sequence>MGYVSNYLRTKFIAMVHQPAVIISTRTRATYYQPSRRWPPRFIRRFMLRYPQGHLYVVLGICSTGMVFPASIWMYKALTMDKEELIDYRNRYNAIVRDRQKYGRQLAFPFFFPSESNVEKSQAEQQHQTKQSLIVFQ</sequence>
<organism evidence="2 3">
    <name type="scientific">Ascaris lumbricoides</name>
    <name type="common">Giant roundworm</name>
    <dbReference type="NCBI Taxonomy" id="6252"/>
    <lineage>
        <taxon>Eukaryota</taxon>
        <taxon>Metazoa</taxon>
        <taxon>Ecdysozoa</taxon>
        <taxon>Nematoda</taxon>
        <taxon>Chromadorea</taxon>
        <taxon>Rhabditida</taxon>
        <taxon>Spirurina</taxon>
        <taxon>Ascaridomorpha</taxon>
        <taxon>Ascaridoidea</taxon>
        <taxon>Ascarididae</taxon>
        <taxon>Ascaris</taxon>
    </lineage>
</organism>
<evidence type="ECO:0000313" key="3">
    <source>
        <dbReference type="WBParaSite" id="ALUE_0000425501-mRNA-1"/>
    </source>
</evidence>
<dbReference type="Proteomes" id="UP000036681">
    <property type="component" value="Unplaced"/>
</dbReference>
<dbReference type="AlphaFoldDB" id="A0A0M3HQB3"/>
<keyword evidence="2" id="KW-1185">Reference proteome</keyword>
<feature type="transmembrane region" description="Helical" evidence="1">
    <location>
        <begin position="55"/>
        <end position="75"/>
    </location>
</feature>
<keyword evidence="1" id="KW-0812">Transmembrane</keyword>
<reference evidence="3" key="1">
    <citation type="submission" date="2017-02" db="UniProtKB">
        <authorList>
            <consortium name="WormBaseParasite"/>
        </authorList>
    </citation>
    <scope>IDENTIFICATION</scope>
</reference>
<protein>
    <submittedName>
        <fullName evidence="3">Isoprenylcysteine carboxylmethyltransferase family protein</fullName>
    </submittedName>
</protein>